<evidence type="ECO:0000256" key="2">
    <source>
        <dbReference type="ARBA" id="ARBA00022723"/>
    </source>
</evidence>
<dbReference type="CDD" id="cd00130">
    <property type="entry name" value="PAS"/>
    <property type="match status" value="1"/>
</dbReference>
<reference evidence="8" key="1">
    <citation type="submission" date="2015-09" db="EMBL/GenBank/DDBJ databases">
        <authorList>
            <consortium name="Pathogen Informatics"/>
        </authorList>
    </citation>
    <scope>NUCLEOTIDE SEQUENCE</scope>
    <source>
        <strain evidence="8">2789STDY5834896</strain>
    </source>
</reference>
<dbReference type="Gene3D" id="3.30.450.20">
    <property type="entry name" value="PAS domain"/>
    <property type="match status" value="1"/>
</dbReference>
<dbReference type="PROSITE" id="PS00198">
    <property type="entry name" value="4FE4S_FER_1"/>
    <property type="match status" value="1"/>
</dbReference>
<dbReference type="SMART" id="SM00091">
    <property type="entry name" value="PAS"/>
    <property type="match status" value="1"/>
</dbReference>
<keyword evidence="1" id="KW-0004">4Fe-4S</keyword>
<dbReference type="Gene3D" id="3.30.70.20">
    <property type="match status" value="1"/>
</dbReference>
<dbReference type="PROSITE" id="PS50112">
    <property type="entry name" value="PAS"/>
    <property type="match status" value="1"/>
</dbReference>
<dbReference type="InterPro" id="IPR013767">
    <property type="entry name" value="PAS_fold"/>
</dbReference>
<evidence type="ECO:0000313" key="8">
    <source>
        <dbReference type="EMBL" id="SCJ86273.1"/>
    </source>
</evidence>
<dbReference type="Pfam" id="PF04060">
    <property type="entry name" value="FeS"/>
    <property type="match status" value="1"/>
</dbReference>
<dbReference type="EC" id="1.12.7.2" evidence="8"/>
<proteinExistence type="predicted"/>
<dbReference type="GO" id="GO:0046872">
    <property type="term" value="F:metal ion binding"/>
    <property type="evidence" value="ECO:0007669"/>
    <property type="project" value="UniProtKB-KW"/>
</dbReference>
<dbReference type="InterPro" id="IPR000014">
    <property type="entry name" value="PAS"/>
</dbReference>
<dbReference type="Pfam" id="PF00989">
    <property type="entry name" value="PAS"/>
    <property type="match status" value="1"/>
</dbReference>
<keyword evidence="2" id="KW-0479">Metal-binding</keyword>
<feature type="domain" description="PAS" evidence="5">
    <location>
        <begin position="404"/>
        <end position="474"/>
    </location>
</feature>
<evidence type="ECO:0000259" key="5">
    <source>
        <dbReference type="PROSITE" id="PS50112"/>
    </source>
</evidence>
<dbReference type="Pfam" id="PF13237">
    <property type="entry name" value="Fer4_10"/>
    <property type="match status" value="1"/>
</dbReference>
<dbReference type="SUPFAM" id="SSF53920">
    <property type="entry name" value="Fe-only hydrogenase"/>
    <property type="match status" value="1"/>
</dbReference>
<keyword evidence="8" id="KW-0560">Oxidoreductase</keyword>
<dbReference type="InterPro" id="IPR009016">
    <property type="entry name" value="Fe_hydrogenase"/>
</dbReference>
<feature type="domain" description="4Fe-4S ferredoxin-type" evidence="6">
    <location>
        <begin position="3"/>
        <end position="31"/>
    </location>
</feature>
<dbReference type="PROSITE" id="PS51656">
    <property type="entry name" value="4FE4S"/>
    <property type="match status" value="1"/>
</dbReference>
<name>A0A1C6JWA2_9FIRM</name>
<dbReference type="InterPro" id="IPR004108">
    <property type="entry name" value="Fe_hydrogenase_lsu_C"/>
</dbReference>
<evidence type="ECO:0000256" key="4">
    <source>
        <dbReference type="ARBA" id="ARBA00023014"/>
    </source>
</evidence>
<dbReference type="SUPFAM" id="SSF54862">
    <property type="entry name" value="4Fe-4S ferredoxins"/>
    <property type="match status" value="1"/>
</dbReference>
<dbReference type="GO" id="GO:0006355">
    <property type="term" value="P:regulation of DNA-templated transcription"/>
    <property type="evidence" value="ECO:0007669"/>
    <property type="project" value="InterPro"/>
</dbReference>
<dbReference type="EMBL" id="FMHG01000002">
    <property type="protein sequence ID" value="SCJ86273.1"/>
    <property type="molecule type" value="Genomic_DNA"/>
</dbReference>
<dbReference type="Gene3D" id="3.40.950.10">
    <property type="entry name" value="Fe-only Hydrogenase (Larger Subunit), Chain L, domain 3"/>
    <property type="match status" value="1"/>
</dbReference>
<accession>A0A1C6JWA2</accession>
<keyword evidence="4" id="KW-0411">Iron-sulfur</keyword>
<dbReference type="Gene3D" id="1.10.15.40">
    <property type="entry name" value="Electron transport complex subunit B, putative Fe-S cluster"/>
    <property type="match status" value="1"/>
</dbReference>
<dbReference type="PROSITE" id="PS51379">
    <property type="entry name" value="4FE4S_FER_2"/>
    <property type="match status" value="2"/>
</dbReference>
<dbReference type="InterPro" id="IPR017896">
    <property type="entry name" value="4Fe4S_Fe-S-bd"/>
</dbReference>
<dbReference type="InterPro" id="IPR050340">
    <property type="entry name" value="Cytosolic_Fe-S_CAF"/>
</dbReference>
<dbReference type="InterPro" id="IPR007202">
    <property type="entry name" value="4Fe-4S_dom"/>
</dbReference>
<dbReference type="SUPFAM" id="SSF55785">
    <property type="entry name" value="PYP-like sensor domain (PAS domain)"/>
    <property type="match status" value="1"/>
</dbReference>
<gene>
    <name evidence="8" type="ORF">SAMEA3545359_02341</name>
</gene>
<evidence type="ECO:0000259" key="6">
    <source>
        <dbReference type="PROSITE" id="PS51379"/>
    </source>
</evidence>
<dbReference type="Pfam" id="PF02906">
    <property type="entry name" value="Fe_hyd_lg_C"/>
    <property type="match status" value="1"/>
</dbReference>
<evidence type="ECO:0000256" key="3">
    <source>
        <dbReference type="ARBA" id="ARBA00023004"/>
    </source>
</evidence>
<sequence>MSSIIKLNEEGCQNCYKCIRHCPIKAISFQNGRVQIIEDQCVLCGTCVEVCPQNARFTKDHRPKVLELLAGSEPVYATIAPSYKGFFEDMTFEQISAALKAVGFAGVEETAVGAYETSRSYEQHLLEGKMENIITTACPSVVMMIERHYPALTSQLAPSYSPMMAHAKMMKQKYGQNIHVVFIGPCLAKKAEAQDPLAGGDVDYALSFQALRALIENVPHDVIDEQALGTLHTESRLYPKPSGILKTIEPASYGRYKKVCVDGIENCMELFDWMEKERPTGLFVEANMCAGACMGGPVMRSEKKSSFKGRMFIDDARKPRDERPAPSASCQVLHDRVYRSAPKALPLPTEEQIRAILSQIGKNDPSQELNCGGCGYDTCRQKAIAVFQGKADVNMCLPFLREKAENTSAAVLQHSPNGTIALSADMEILDINPAAEAMLGMERSQAVGEVMPEFYGDDTFDTARESGKPAMKRGVQFAGDLTVEETVVHIPESQMYVVFLKDMTEDYKNKERLEEMRMQTVDTAQKVIDKQMRVAQEIASLLGETTAETKVALTSLKKSMEREDL</sequence>
<dbReference type="InterPro" id="IPR035965">
    <property type="entry name" value="PAS-like_dom_sf"/>
</dbReference>
<dbReference type="InterPro" id="IPR017900">
    <property type="entry name" value="4Fe4S_Fe_S_CS"/>
</dbReference>
<protein>
    <submittedName>
        <fullName evidence="8">Iron hydrogenase 1</fullName>
        <ecNumber evidence="8">1.12.7.2</ecNumber>
    </submittedName>
</protein>
<dbReference type="GO" id="GO:0051539">
    <property type="term" value="F:4 iron, 4 sulfur cluster binding"/>
    <property type="evidence" value="ECO:0007669"/>
    <property type="project" value="UniProtKB-KW"/>
</dbReference>
<dbReference type="PANTHER" id="PTHR11615">
    <property type="entry name" value="NITRATE, FORMATE, IRON DEHYDROGENASE"/>
    <property type="match status" value="1"/>
</dbReference>
<feature type="domain" description="4Fe-4S ferredoxin-type" evidence="6">
    <location>
        <begin position="32"/>
        <end position="61"/>
    </location>
</feature>
<organism evidence="8">
    <name type="scientific">uncultured Anaerotruncus sp</name>
    <dbReference type="NCBI Taxonomy" id="905011"/>
    <lineage>
        <taxon>Bacteria</taxon>
        <taxon>Bacillati</taxon>
        <taxon>Bacillota</taxon>
        <taxon>Clostridia</taxon>
        <taxon>Eubacteriales</taxon>
        <taxon>Oscillospiraceae</taxon>
        <taxon>Anaerotruncus</taxon>
        <taxon>environmental samples</taxon>
    </lineage>
</organism>
<dbReference type="GO" id="GO:0008901">
    <property type="term" value="F:ferredoxin hydrogenase activity"/>
    <property type="evidence" value="ECO:0007669"/>
    <property type="project" value="UniProtKB-EC"/>
</dbReference>
<feature type="domain" description="4Fe-4S" evidence="7">
    <location>
        <begin position="351"/>
        <end position="413"/>
    </location>
</feature>
<evidence type="ECO:0000259" key="7">
    <source>
        <dbReference type="PROSITE" id="PS51656"/>
    </source>
</evidence>
<evidence type="ECO:0000256" key="1">
    <source>
        <dbReference type="ARBA" id="ARBA00022485"/>
    </source>
</evidence>
<dbReference type="AlphaFoldDB" id="A0A1C6JWA2"/>
<keyword evidence="3" id="KW-0408">Iron</keyword>